<dbReference type="Gene3D" id="2.40.170.20">
    <property type="entry name" value="TonB-dependent receptor, beta-barrel domain"/>
    <property type="match status" value="1"/>
</dbReference>
<dbReference type="GO" id="GO:0009279">
    <property type="term" value="C:cell outer membrane"/>
    <property type="evidence" value="ECO:0007669"/>
    <property type="project" value="UniProtKB-SubCell"/>
</dbReference>
<dbReference type="NCBIfam" id="TIGR01783">
    <property type="entry name" value="TonB-siderophor"/>
    <property type="match status" value="1"/>
</dbReference>
<keyword evidence="7" id="KW-0732">Signal</keyword>
<dbReference type="InterPro" id="IPR036942">
    <property type="entry name" value="Beta-barrel_TonB_sf"/>
</dbReference>
<dbReference type="OrthoDB" id="174652at2"/>
<evidence type="ECO:0000256" key="12">
    <source>
        <dbReference type="ARBA" id="ARBA00023170"/>
    </source>
</evidence>
<evidence type="ECO:0000256" key="1">
    <source>
        <dbReference type="ARBA" id="ARBA00004571"/>
    </source>
</evidence>
<dbReference type="Proteomes" id="UP000295129">
    <property type="component" value="Unassembled WGS sequence"/>
</dbReference>
<organism evidence="17 18">
    <name type="scientific">Azoarcus indigens</name>
    <dbReference type="NCBI Taxonomy" id="29545"/>
    <lineage>
        <taxon>Bacteria</taxon>
        <taxon>Pseudomonadati</taxon>
        <taxon>Pseudomonadota</taxon>
        <taxon>Betaproteobacteria</taxon>
        <taxon>Rhodocyclales</taxon>
        <taxon>Zoogloeaceae</taxon>
        <taxon>Azoarcus</taxon>
    </lineage>
</organism>
<proteinExistence type="inferred from homology"/>
<dbReference type="FunFam" id="2.170.130.10:FF:000010">
    <property type="entry name" value="Ferripyoverdine receptor"/>
    <property type="match status" value="1"/>
</dbReference>
<feature type="domain" description="Secretin/TonB short N-terminal" evidence="16">
    <location>
        <begin position="72"/>
        <end position="123"/>
    </location>
</feature>
<evidence type="ECO:0000259" key="16">
    <source>
        <dbReference type="SMART" id="SM00965"/>
    </source>
</evidence>
<reference evidence="17 18" key="1">
    <citation type="submission" date="2019-03" db="EMBL/GenBank/DDBJ databases">
        <title>Genomic Encyclopedia of Type Strains, Phase IV (KMG-IV): sequencing the most valuable type-strain genomes for metagenomic binning, comparative biology and taxonomic classification.</title>
        <authorList>
            <person name="Goeker M."/>
        </authorList>
    </citation>
    <scope>NUCLEOTIDE SEQUENCE [LARGE SCALE GENOMIC DNA]</scope>
    <source>
        <strain evidence="17 18">DSM 12121</strain>
    </source>
</reference>
<dbReference type="InterPro" id="IPR000531">
    <property type="entry name" value="Beta-barrel_TonB"/>
</dbReference>
<keyword evidence="10 15" id="KW-0798">TonB box</keyword>
<dbReference type="Pfam" id="PF07660">
    <property type="entry name" value="STN"/>
    <property type="match status" value="1"/>
</dbReference>
<evidence type="ECO:0000256" key="5">
    <source>
        <dbReference type="ARBA" id="ARBA00022496"/>
    </source>
</evidence>
<dbReference type="InterPro" id="IPR010105">
    <property type="entry name" value="TonB_sidphr_rcpt"/>
</dbReference>
<keyword evidence="13 14" id="KW-0998">Cell outer membrane</keyword>
<evidence type="ECO:0000256" key="14">
    <source>
        <dbReference type="PROSITE-ProRule" id="PRU01360"/>
    </source>
</evidence>
<dbReference type="AlphaFoldDB" id="A0A4R6DF36"/>
<dbReference type="PROSITE" id="PS52016">
    <property type="entry name" value="TONB_DEPENDENT_REC_3"/>
    <property type="match status" value="1"/>
</dbReference>
<keyword evidence="8" id="KW-0408">Iron</keyword>
<dbReference type="Pfam" id="PF07715">
    <property type="entry name" value="Plug"/>
    <property type="match status" value="1"/>
</dbReference>
<keyword evidence="18" id="KW-1185">Reference proteome</keyword>
<keyword evidence="4 14" id="KW-1134">Transmembrane beta strand</keyword>
<evidence type="ECO:0000256" key="3">
    <source>
        <dbReference type="ARBA" id="ARBA00022448"/>
    </source>
</evidence>
<dbReference type="SMART" id="SM00965">
    <property type="entry name" value="STN"/>
    <property type="match status" value="1"/>
</dbReference>
<evidence type="ECO:0000256" key="6">
    <source>
        <dbReference type="ARBA" id="ARBA00022692"/>
    </source>
</evidence>
<dbReference type="EMBL" id="SNVV01000043">
    <property type="protein sequence ID" value="TDN43070.1"/>
    <property type="molecule type" value="Genomic_DNA"/>
</dbReference>
<evidence type="ECO:0000313" key="17">
    <source>
        <dbReference type="EMBL" id="TDN43070.1"/>
    </source>
</evidence>
<evidence type="ECO:0000256" key="11">
    <source>
        <dbReference type="ARBA" id="ARBA00023136"/>
    </source>
</evidence>
<dbReference type="PANTHER" id="PTHR32552:SF74">
    <property type="entry name" value="HYDROXAMATE SIDEROPHORE RECEPTOR FHUE"/>
    <property type="match status" value="1"/>
</dbReference>
<accession>A0A4R6DF36</accession>
<keyword evidence="6 14" id="KW-0812">Transmembrane</keyword>
<evidence type="ECO:0000256" key="7">
    <source>
        <dbReference type="ARBA" id="ARBA00022729"/>
    </source>
</evidence>
<dbReference type="Pfam" id="PF00593">
    <property type="entry name" value="TonB_dep_Rec_b-barrel"/>
    <property type="match status" value="1"/>
</dbReference>
<dbReference type="GO" id="GO:0038023">
    <property type="term" value="F:signaling receptor activity"/>
    <property type="evidence" value="ECO:0007669"/>
    <property type="project" value="InterPro"/>
</dbReference>
<dbReference type="RefSeq" id="WP_133595255.1">
    <property type="nucleotide sequence ID" value="NZ_SNVV01000043.1"/>
</dbReference>
<dbReference type="InterPro" id="IPR011662">
    <property type="entry name" value="Secretin/TonB_short_N"/>
</dbReference>
<dbReference type="InterPro" id="IPR039426">
    <property type="entry name" value="TonB-dep_rcpt-like"/>
</dbReference>
<dbReference type="CDD" id="cd01347">
    <property type="entry name" value="ligand_gated_channel"/>
    <property type="match status" value="1"/>
</dbReference>
<keyword evidence="9" id="KW-0406">Ion transport</keyword>
<evidence type="ECO:0000256" key="4">
    <source>
        <dbReference type="ARBA" id="ARBA00022452"/>
    </source>
</evidence>
<gene>
    <name evidence="17" type="ORF">C7389_1431</name>
</gene>
<dbReference type="Gene3D" id="3.55.50.30">
    <property type="match status" value="1"/>
</dbReference>
<evidence type="ECO:0000256" key="15">
    <source>
        <dbReference type="RuleBase" id="RU003357"/>
    </source>
</evidence>
<evidence type="ECO:0000256" key="2">
    <source>
        <dbReference type="ARBA" id="ARBA00009810"/>
    </source>
</evidence>
<keyword evidence="11 14" id="KW-0472">Membrane</keyword>
<keyword evidence="3 14" id="KW-0813">Transport</keyword>
<evidence type="ECO:0000313" key="18">
    <source>
        <dbReference type="Proteomes" id="UP000295129"/>
    </source>
</evidence>
<dbReference type="SUPFAM" id="SSF56935">
    <property type="entry name" value="Porins"/>
    <property type="match status" value="1"/>
</dbReference>
<evidence type="ECO:0000256" key="10">
    <source>
        <dbReference type="ARBA" id="ARBA00023077"/>
    </source>
</evidence>
<dbReference type="GO" id="GO:0015344">
    <property type="term" value="F:siderophore uptake transmembrane transporter activity"/>
    <property type="evidence" value="ECO:0007669"/>
    <property type="project" value="TreeGrafter"/>
</dbReference>
<keyword evidence="5" id="KW-0410">Iron transport</keyword>
<dbReference type="PANTHER" id="PTHR32552">
    <property type="entry name" value="FERRICHROME IRON RECEPTOR-RELATED"/>
    <property type="match status" value="1"/>
</dbReference>
<sequence length="814" mass="88441">MRRRRPASAPLPNRPLLHPLAAAVLGLAGLAALPATIPAALAQTTPAATAAYAIPAGPLSQALYQFAASAGITLSFDPALTEGLRSPGLHGTATVQQGLDALLGGSGLQAVRGDNGGYHLRKLQTLGQPGVEGERALSEVQVTANQLGEITEGSGSYTPGTIATATRLVLTPRETPQSISVITRQEMNDFALNSIDDVIRHTPGVSLVTYDSERTVYFSRGFAINNFQYDGMPMRRNSAYSAGNTLSDMAIYDRVEVLKGATGLLTGSGDPGATINLIRKKPTGQFQGQLSLGAGSWDSSRTLADLGGPLNQSGSLRGRVVAAYQDKGAELDHYRRRTSVFYGVLEADLTPDTLFTLGVDYQDNIPKGSTWGGIPLFNSQGDFNDTSRSYNPGARWSNWEQYTRSAFATLERYFANGWTAKLQLNHQINGYDAQLGSVGSGYPDPADGSGTSLWLGQYVGKTVSDAADVYASGPFQLFGREHELVLGASAAKRRWTNKGYWPGGYDGTVADFYGWNGDVAEPDWGASSWKGENDETTRESGLYAALRLNPADALKFILGSRVANYRDEYVKERGVVVPYAGVVYDLDPRLSVYASYTTIFNPQSNKDESGRNLAPEEGKSYEIGLKGALDGGRLNATLAYFRVKQDNYAEESGGLTPSGDTAYRAVQGVITRGIEATLSGELAPRWQVQAGYTHRVSRLDGEKVSTEDPEDQFSLFTSYRFSGGLEKLTLGGGGRWQSKSWATVYNPVYGSVKHTLDARWLVDAMARWQFDKQLSLTLNINNLLDKKYYTMMSMYNTYSWGERRNAMLTLDYRF</sequence>
<name>A0A4R6DF36_9RHOO</name>
<evidence type="ECO:0000256" key="9">
    <source>
        <dbReference type="ARBA" id="ARBA00023065"/>
    </source>
</evidence>
<dbReference type="InterPro" id="IPR037066">
    <property type="entry name" value="Plug_dom_sf"/>
</dbReference>
<dbReference type="GO" id="GO:0015891">
    <property type="term" value="P:siderophore transport"/>
    <property type="evidence" value="ECO:0007669"/>
    <property type="project" value="InterPro"/>
</dbReference>
<evidence type="ECO:0000256" key="8">
    <source>
        <dbReference type="ARBA" id="ARBA00023004"/>
    </source>
</evidence>
<keyword evidence="12 17" id="KW-0675">Receptor</keyword>
<evidence type="ECO:0000256" key="13">
    <source>
        <dbReference type="ARBA" id="ARBA00023237"/>
    </source>
</evidence>
<dbReference type="Gene3D" id="2.170.130.10">
    <property type="entry name" value="TonB-dependent receptor, plug domain"/>
    <property type="match status" value="1"/>
</dbReference>
<comment type="caution">
    <text evidence="17">The sequence shown here is derived from an EMBL/GenBank/DDBJ whole genome shotgun (WGS) entry which is preliminary data.</text>
</comment>
<comment type="similarity">
    <text evidence="2 14 15">Belongs to the TonB-dependent receptor family.</text>
</comment>
<protein>
    <submittedName>
        <fullName evidence="17">Outer membrane receptor for ferric coprogen and ferric-rhodotorulic acid</fullName>
    </submittedName>
</protein>
<comment type="subcellular location">
    <subcellularLocation>
        <location evidence="1 14">Cell outer membrane</location>
        <topology evidence="1 14">Multi-pass membrane protein</topology>
    </subcellularLocation>
</comment>
<dbReference type="InterPro" id="IPR012910">
    <property type="entry name" value="Plug_dom"/>
</dbReference>